<name>A0A6D2JTL8_9BRAS</name>
<keyword evidence="2" id="KW-1185">Reference proteome</keyword>
<proteinExistence type="predicted"/>
<dbReference type="EMBL" id="CACVBM020001209">
    <property type="protein sequence ID" value="CAA7039419.1"/>
    <property type="molecule type" value="Genomic_DNA"/>
</dbReference>
<dbReference type="AlphaFoldDB" id="A0A6D2JTL8"/>
<comment type="caution">
    <text evidence="1">The sequence shown here is derived from an EMBL/GenBank/DDBJ whole genome shotgun (WGS) entry which is preliminary data.</text>
</comment>
<evidence type="ECO:0000313" key="2">
    <source>
        <dbReference type="Proteomes" id="UP000467841"/>
    </source>
</evidence>
<sequence length="132" mass="14327">METEASLILQVFSPCNEYLVGDSQLDRQSLHECPLAHCLRKKLVEFLSTFSLNPSRFSSISSFGNRSFMLRPDLGFLTFLLGLASSSILVDPLGGFGVGALVLLLACGKLLGLRNGIFLDCLQFLLLGVASK</sequence>
<protein>
    <submittedName>
        <fullName evidence="1">Uncharacterized protein</fullName>
    </submittedName>
</protein>
<organism evidence="1 2">
    <name type="scientific">Microthlaspi erraticum</name>
    <dbReference type="NCBI Taxonomy" id="1685480"/>
    <lineage>
        <taxon>Eukaryota</taxon>
        <taxon>Viridiplantae</taxon>
        <taxon>Streptophyta</taxon>
        <taxon>Embryophyta</taxon>
        <taxon>Tracheophyta</taxon>
        <taxon>Spermatophyta</taxon>
        <taxon>Magnoliopsida</taxon>
        <taxon>eudicotyledons</taxon>
        <taxon>Gunneridae</taxon>
        <taxon>Pentapetalae</taxon>
        <taxon>rosids</taxon>
        <taxon>malvids</taxon>
        <taxon>Brassicales</taxon>
        <taxon>Brassicaceae</taxon>
        <taxon>Coluteocarpeae</taxon>
        <taxon>Microthlaspi</taxon>
    </lineage>
</organism>
<dbReference type="Proteomes" id="UP000467841">
    <property type="component" value="Unassembled WGS sequence"/>
</dbReference>
<reference evidence="1" key="1">
    <citation type="submission" date="2020-01" db="EMBL/GenBank/DDBJ databases">
        <authorList>
            <person name="Mishra B."/>
        </authorList>
    </citation>
    <scope>NUCLEOTIDE SEQUENCE [LARGE SCALE GENOMIC DNA]</scope>
</reference>
<accession>A0A6D2JTL8</accession>
<evidence type="ECO:0000313" key="1">
    <source>
        <dbReference type="EMBL" id="CAA7039419.1"/>
    </source>
</evidence>
<gene>
    <name evidence="1" type="ORF">MERR_LOCUS26654</name>
</gene>